<evidence type="ECO:0000256" key="1">
    <source>
        <dbReference type="ARBA" id="ARBA00007626"/>
    </source>
</evidence>
<keyword evidence="5" id="KW-1185">Reference proteome</keyword>
<dbReference type="AlphaFoldDB" id="A0A5N5H3R8"/>
<dbReference type="PANTHER" id="PTHR47939:SF13">
    <property type="entry name" value="OS03G0201400 PROTEIN"/>
    <property type="match status" value="1"/>
</dbReference>
<dbReference type="Pfam" id="PF01535">
    <property type="entry name" value="PPR"/>
    <property type="match status" value="1"/>
</dbReference>
<feature type="repeat" description="PPR" evidence="3">
    <location>
        <begin position="154"/>
        <end position="188"/>
    </location>
</feature>
<gene>
    <name evidence="4" type="ORF">D8674_036950</name>
</gene>
<sequence>MLIKSAKCYPPAALIPKSRAYSTVLPWTNAGVLALSFFRWAEKQKGFKHNTESYNALIEALAKRYDEVIELFREMESKNVKATPHVFCILINGLGSGKRLSEALEFFELNKASGFETEAPTYNALVGAYCWARRTEQAYSIFQQISREPGCEPTVTTYEIMVRMFCNEDRVDMALQVWDQMKTRGVLPRMHMFSTLINSLCHGNKLDDAYKYFQETLDSGNRPPAQLFSNLKQALLDEGRKDVVISLGL</sequence>
<dbReference type="NCBIfam" id="TIGR00756">
    <property type="entry name" value="PPR"/>
    <property type="match status" value="5"/>
</dbReference>
<dbReference type="OrthoDB" id="185373at2759"/>
<feature type="repeat" description="PPR" evidence="3">
    <location>
        <begin position="189"/>
        <end position="223"/>
    </location>
</feature>
<organism evidence="4 5">
    <name type="scientific">Pyrus ussuriensis x Pyrus communis</name>
    <dbReference type="NCBI Taxonomy" id="2448454"/>
    <lineage>
        <taxon>Eukaryota</taxon>
        <taxon>Viridiplantae</taxon>
        <taxon>Streptophyta</taxon>
        <taxon>Embryophyta</taxon>
        <taxon>Tracheophyta</taxon>
        <taxon>Spermatophyta</taxon>
        <taxon>Magnoliopsida</taxon>
        <taxon>eudicotyledons</taxon>
        <taxon>Gunneridae</taxon>
        <taxon>Pentapetalae</taxon>
        <taxon>rosids</taxon>
        <taxon>fabids</taxon>
        <taxon>Rosales</taxon>
        <taxon>Rosaceae</taxon>
        <taxon>Amygdaloideae</taxon>
        <taxon>Maleae</taxon>
        <taxon>Pyrus</taxon>
    </lineage>
</organism>
<dbReference type="InterPro" id="IPR002885">
    <property type="entry name" value="PPR_rpt"/>
</dbReference>
<feature type="repeat" description="PPR" evidence="3">
    <location>
        <begin position="118"/>
        <end position="153"/>
    </location>
</feature>
<dbReference type="EMBL" id="SMOL01000361">
    <property type="protein sequence ID" value="KAB2619990.1"/>
    <property type="molecule type" value="Genomic_DNA"/>
</dbReference>
<proteinExistence type="inferred from homology"/>
<dbReference type="PROSITE" id="PS51375">
    <property type="entry name" value="PPR"/>
    <property type="match status" value="3"/>
</dbReference>
<evidence type="ECO:0000313" key="5">
    <source>
        <dbReference type="Proteomes" id="UP000327157"/>
    </source>
</evidence>
<evidence type="ECO:0000256" key="2">
    <source>
        <dbReference type="ARBA" id="ARBA00022737"/>
    </source>
</evidence>
<name>A0A5N5H3R8_9ROSA</name>
<dbReference type="PANTHER" id="PTHR47939">
    <property type="entry name" value="MEMBRANE-ASSOCIATED SALT-INDUCIBLE PROTEIN-LIKE"/>
    <property type="match status" value="1"/>
</dbReference>
<protein>
    <submittedName>
        <fullName evidence="4">Pentatricopeptide repeat-containing protein</fullName>
    </submittedName>
</protein>
<dbReference type="Proteomes" id="UP000327157">
    <property type="component" value="Unassembled WGS sequence"/>
</dbReference>
<reference evidence="4 5" key="1">
    <citation type="submission" date="2019-09" db="EMBL/GenBank/DDBJ databases">
        <authorList>
            <person name="Ou C."/>
        </authorList>
    </citation>
    <scope>NUCLEOTIDE SEQUENCE [LARGE SCALE GENOMIC DNA]</scope>
    <source>
        <strain evidence="4">S2</strain>
        <tissue evidence="4">Leaf</tissue>
    </source>
</reference>
<dbReference type="InterPro" id="IPR011990">
    <property type="entry name" value="TPR-like_helical_dom_sf"/>
</dbReference>
<dbReference type="Pfam" id="PF13041">
    <property type="entry name" value="PPR_2"/>
    <property type="match status" value="2"/>
</dbReference>
<dbReference type="Gene3D" id="1.25.40.10">
    <property type="entry name" value="Tetratricopeptide repeat domain"/>
    <property type="match status" value="2"/>
</dbReference>
<accession>A0A5N5H3R8</accession>
<comment type="similarity">
    <text evidence="1">Belongs to the PPR family. P subfamily.</text>
</comment>
<comment type="caution">
    <text evidence="4">The sequence shown here is derived from an EMBL/GenBank/DDBJ whole genome shotgun (WGS) entry which is preliminary data.</text>
</comment>
<reference evidence="4 5" key="2">
    <citation type="submission" date="2019-11" db="EMBL/GenBank/DDBJ databases">
        <title>A de novo genome assembly of a pear dwarfing rootstock.</title>
        <authorList>
            <person name="Wang F."/>
            <person name="Wang J."/>
            <person name="Li S."/>
            <person name="Zhang Y."/>
            <person name="Fang M."/>
            <person name="Ma L."/>
            <person name="Zhao Y."/>
            <person name="Jiang S."/>
        </authorList>
    </citation>
    <scope>NUCLEOTIDE SEQUENCE [LARGE SCALE GENOMIC DNA]</scope>
    <source>
        <strain evidence="4">S2</strain>
        <tissue evidence="4">Leaf</tissue>
    </source>
</reference>
<dbReference type="InterPro" id="IPR050667">
    <property type="entry name" value="PPR-containing_protein"/>
</dbReference>
<keyword evidence="2" id="KW-0677">Repeat</keyword>
<evidence type="ECO:0000256" key="3">
    <source>
        <dbReference type="PROSITE-ProRule" id="PRU00708"/>
    </source>
</evidence>
<evidence type="ECO:0000313" key="4">
    <source>
        <dbReference type="EMBL" id="KAB2619990.1"/>
    </source>
</evidence>